<dbReference type="GO" id="GO:0008170">
    <property type="term" value="F:N-methyltransferase activity"/>
    <property type="evidence" value="ECO:0007669"/>
    <property type="project" value="InterPro"/>
</dbReference>
<dbReference type="Gene3D" id="3.40.50.150">
    <property type="entry name" value="Vaccinia Virus protein VP39"/>
    <property type="match status" value="1"/>
</dbReference>
<proteinExistence type="inferred from homology"/>
<dbReference type="EMBL" id="AMCZ02000012">
    <property type="protein sequence ID" value="EWC41217.1"/>
    <property type="molecule type" value="Genomic_DNA"/>
</dbReference>
<evidence type="ECO:0000313" key="10">
    <source>
        <dbReference type="Proteomes" id="UP000026923"/>
    </source>
</evidence>
<evidence type="ECO:0000256" key="3">
    <source>
        <dbReference type="ARBA" id="ARBA00022603"/>
    </source>
</evidence>
<keyword evidence="3 9" id="KW-0489">Methyltransferase</keyword>
<comment type="catalytic activity">
    <reaction evidence="7">
        <text>a 2'-deoxyadenosine in DNA + S-adenosyl-L-methionine = an N(6)-methyl-2'-deoxyadenosine in DNA + S-adenosyl-L-homocysteine + H(+)</text>
        <dbReference type="Rhea" id="RHEA:15197"/>
        <dbReference type="Rhea" id="RHEA-COMP:12418"/>
        <dbReference type="Rhea" id="RHEA-COMP:12419"/>
        <dbReference type="ChEBI" id="CHEBI:15378"/>
        <dbReference type="ChEBI" id="CHEBI:57856"/>
        <dbReference type="ChEBI" id="CHEBI:59789"/>
        <dbReference type="ChEBI" id="CHEBI:90615"/>
        <dbReference type="ChEBI" id="CHEBI:90616"/>
        <dbReference type="EC" id="2.1.1.72"/>
    </reaction>
</comment>
<evidence type="ECO:0000256" key="2">
    <source>
        <dbReference type="ARBA" id="ARBA00011900"/>
    </source>
</evidence>
<gene>
    <name evidence="9" type="ORF">B597_011140</name>
</gene>
<evidence type="ECO:0000256" key="5">
    <source>
        <dbReference type="ARBA" id="ARBA00022691"/>
    </source>
</evidence>
<protein>
    <recommendedName>
        <fullName evidence="2">site-specific DNA-methyltransferase (adenine-specific)</fullName>
        <ecNumber evidence="2">2.1.1.72</ecNumber>
    </recommendedName>
</protein>
<evidence type="ECO:0000313" key="9">
    <source>
        <dbReference type="EMBL" id="EWC41217.1"/>
    </source>
</evidence>
<dbReference type="InterPro" id="IPR002052">
    <property type="entry name" value="DNA_methylase_N6_adenine_CS"/>
</dbReference>
<dbReference type="PANTHER" id="PTHR33841">
    <property type="entry name" value="DNA METHYLTRANSFERASE YEEA-RELATED"/>
    <property type="match status" value="1"/>
</dbReference>
<dbReference type="GO" id="GO:0032259">
    <property type="term" value="P:methylation"/>
    <property type="evidence" value="ECO:0007669"/>
    <property type="project" value="UniProtKB-KW"/>
</dbReference>
<dbReference type="InterPro" id="IPR050953">
    <property type="entry name" value="N4_N6_ade-DNA_methylase"/>
</dbReference>
<name>A0A061JNA7_STUST</name>
<dbReference type="Pfam" id="PF02384">
    <property type="entry name" value="N6_Mtase"/>
    <property type="match status" value="1"/>
</dbReference>
<dbReference type="PROSITE" id="PS00092">
    <property type="entry name" value="N6_MTASE"/>
    <property type="match status" value="1"/>
</dbReference>
<dbReference type="SUPFAM" id="SSF53335">
    <property type="entry name" value="S-adenosyl-L-methionine-dependent methyltransferases"/>
    <property type="match status" value="1"/>
</dbReference>
<dbReference type="RefSeq" id="WP_003292121.1">
    <property type="nucleotide sequence ID" value="NZ_KK020677.1"/>
</dbReference>
<dbReference type="OrthoDB" id="9782445at2"/>
<evidence type="ECO:0000256" key="6">
    <source>
        <dbReference type="ARBA" id="ARBA00022747"/>
    </source>
</evidence>
<dbReference type="CDD" id="cd02440">
    <property type="entry name" value="AdoMet_MTases"/>
    <property type="match status" value="1"/>
</dbReference>
<keyword evidence="4" id="KW-0808">Transferase</keyword>
<reference evidence="9 10" key="1">
    <citation type="journal article" date="2013" name="Genome Announc.">
        <title>Draft Genome of the Nitrogen-Fixing Bacterium Pseudomonas stutzeri Strain KOS6 Isolated from Industrial Hydrocarbon Sludge.</title>
        <authorList>
            <person name="Grigoryeva T.V."/>
            <person name="Laikov A.V."/>
            <person name="Naumova R.P."/>
            <person name="Manolov A.I."/>
            <person name="Larin A.K."/>
            <person name="Karpova I.Y."/>
            <person name="Semashko T.A."/>
            <person name="Alexeev D.G."/>
            <person name="Kostryukova E.S."/>
            <person name="Muller R."/>
            <person name="Govorun V.M."/>
        </authorList>
    </citation>
    <scope>NUCLEOTIDE SEQUENCE [LARGE SCALE GENOMIC DNA]</scope>
    <source>
        <strain evidence="9 10">KOS6</strain>
    </source>
</reference>
<dbReference type="GO" id="GO:0009007">
    <property type="term" value="F:site-specific DNA-methyltransferase (adenine-specific) activity"/>
    <property type="evidence" value="ECO:0007669"/>
    <property type="project" value="UniProtKB-EC"/>
</dbReference>
<dbReference type="PANTHER" id="PTHR33841:SF5">
    <property type="entry name" value="DNA METHYLASE (MODIFICATION METHYLASE) (METHYLTRANSFERASE)-RELATED"/>
    <property type="match status" value="1"/>
</dbReference>
<dbReference type="AlphaFoldDB" id="A0A061JNA7"/>
<dbReference type="GO" id="GO:0003677">
    <property type="term" value="F:DNA binding"/>
    <property type="evidence" value="ECO:0007669"/>
    <property type="project" value="InterPro"/>
</dbReference>
<dbReference type="PRINTS" id="PR00507">
    <property type="entry name" value="N12N6MTFRASE"/>
</dbReference>
<evidence type="ECO:0000259" key="8">
    <source>
        <dbReference type="Pfam" id="PF02384"/>
    </source>
</evidence>
<accession>A0A061JNA7</accession>
<dbReference type="GO" id="GO:0009307">
    <property type="term" value="P:DNA restriction-modification system"/>
    <property type="evidence" value="ECO:0007669"/>
    <property type="project" value="UniProtKB-KW"/>
</dbReference>
<dbReference type="InterPro" id="IPR003356">
    <property type="entry name" value="DNA_methylase_A-5"/>
</dbReference>
<dbReference type="Proteomes" id="UP000026923">
    <property type="component" value="Unassembled WGS sequence"/>
</dbReference>
<dbReference type="EC" id="2.1.1.72" evidence="2"/>
<dbReference type="InterPro" id="IPR029063">
    <property type="entry name" value="SAM-dependent_MTases_sf"/>
</dbReference>
<evidence type="ECO:0000256" key="4">
    <source>
        <dbReference type="ARBA" id="ARBA00022679"/>
    </source>
</evidence>
<evidence type="ECO:0000256" key="7">
    <source>
        <dbReference type="ARBA" id="ARBA00047942"/>
    </source>
</evidence>
<comment type="caution">
    <text evidence="9">The sequence shown here is derived from an EMBL/GenBank/DDBJ whole genome shotgun (WGS) entry which is preliminary data.</text>
</comment>
<organism evidence="9 10">
    <name type="scientific">Stutzerimonas stutzeri KOS6</name>
    <dbReference type="NCBI Taxonomy" id="1218352"/>
    <lineage>
        <taxon>Bacteria</taxon>
        <taxon>Pseudomonadati</taxon>
        <taxon>Pseudomonadota</taxon>
        <taxon>Gammaproteobacteria</taxon>
        <taxon>Pseudomonadales</taxon>
        <taxon>Pseudomonadaceae</taxon>
        <taxon>Stutzerimonas</taxon>
    </lineage>
</organism>
<feature type="domain" description="DNA methylase adenine-specific" evidence="8">
    <location>
        <begin position="281"/>
        <end position="568"/>
    </location>
</feature>
<sequence length="987" mass="109115">MNTATLEQVLAATGYLPDGRPAPGLRLGAEAQSSRHGRVFVPDALWRSASSLTVYFKFEQSAPADDLVSQWRREVWNEGFAPLLWVISPQRIDLYNGFGTPAKEGDAQRHLIRRFENIEASLHELDELAGRLAIETGQFWAQVPAIDRKTSVDQKLLSDLGCLERDLVAGNLARDAAQALIGRVIFTQYLIDREIVSAARLKRVCGRTALPAILRDRPATSKLFAWLAQTFNGDMFPPSSVKTTPAAHHLTRVAEFLEAVDPESGQLSFFPYQFDVIPVELISSIYEQFAHAEPQTGGKRTEALRNGVHYTRLSVVSLVLDEVMDGLSGRESVLDLTCGSGVFLVEALRRLVHLRSQGQPPTRELIRSTLYGQVYGVDISEAAIRVAAFSLYLAALELDPDPQPPQSLKFQPLIGRTLLVGDARTVERDGDGKAVLATPTGLKQFDLIVGNPPWSFRGQTGTEARRKTRVAGVPAQPRGEGLDFVLRAAEFSHEKTRFGIILSAMPFFSRSGTGMAAAQHVMRAVAPITLVNLSNLCSWLFATAAMPAVVLFARHRPKQRTDQVTVVQIPWTPSGARTHSFEVAPSDVITLTLDEIQEQPLKLKAAAVGRRRDLLLLDDLTSAHRNLGEQLSLLDTTFQVGLIRGAPENQTRDARPLKGLDVLQVKDMQHFNIPDDLPTFSQSKAQWPRSREIYQAPLLIVKEMLLGSPRVLAAVSERDLVFTNSYFAVSLPRGHTRTAHLLATVLSSAFATWFFYLTAAEFGIYKRKLLARDLSFLPVPNFTSAVKSEAGQRLLQIEKNLRANGTDERGWAELDEAVFDLYELNDADRTVIRDGLLRAGWQWETGRESSVEPSDSRTEVTAYAKTFLSVIEDWLSVRNKRHMRAEVLDLPSSSALRVVRFVLEEGPGNASVSVVAPQGELGEVLARIGRRLKVKIATALSAERELRVHGRNEVVIIKPAARRYWMGIAALEDADAVVAESFSGGKV</sequence>
<comment type="similarity">
    <text evidence="1">Belongs to the N(4)/N(6)-methyltransferase family.</text>
</comment>
<keyword evidence="6" id="KW-0680">Restriction system</keyword>
<evidence type="ECO:0000256" key="1">
    <source>
        <dbReference type="ARBA" id="ARBA00006594"/>
    </source>
</evidence>
<dbReference type="eggNOG" id="COG0286">
    <property type="taxonomic scope" value="Bacteria"/>
</dbReference>
<dbReference type="HOGENOM" id="CLU_007039_0_0_6"/>
<keyword evidence="5" id="KW-0949">S-adenosyl-L-methionine</keyword>